<gene>
    <name evidence="1" type="ORF">UY72_C0061G0011</name>
</gene>
<evidence type="ECO:0000313" key="1">
    <source>
        <dbReference type="EMBL" id="KKW28816.1"/>
    </source>
</evidence>
<proteinExistence type="predicted"/>
<evidence type="ECO:0000313" key="2">
    <source>
        <dbReference type="Proteomes" id="UP000034846"/>
    </source>
</evidence>
<dbReference type="EMBL" id="LCRD01000061">
    <property type="protein sequence ID" value="KKW28816.1"/>
    <property type="molecule type" value="Genomic_DNA"/>
</dbReference>
<name>A0A0G1XCX2_9BACT</name>
<comment type="caution">
    <text evidence="1">The sequence shown here is derived from an EMBL/GenBank/DDBJ whole genome shotgun (WGS) entry which is preliminary data.</text>
</comment>
<reference evidence="1 2" key="1">
    <citation type="journal article" date="2015" name="Nature">
        <title>rRNA introns, odd ribosomes, and small enigmatic genomes across a large radiation of phyla.</title>
        <authorList>
            <person name="Brown C.T."/>
            <person name="Hug L.A."/>
            <person name="Thomas B.C."/>
            <person name="Sharon I."/>
            <person name="Castelle C.J."/>
            <person name="Singh A."/>
            <person name="Wilkins M.J."/>
            <person name="Williams K.H."/>
            <person name="Banfield J.F."/>
        </authorList>
    </citation>
    <scope>NUCLEOTIDE SEQUENCE [LARGE SCALE GENOMIC DNA]</scope>
</reference>
<dbReference type="AlphaFoldDB" id="A0A0G1XCX2"/>
<sequence>MIKAEFDLCDDELQFVAAVVAIAGEFAAMHAATLCEMRCKCVSETNFAVFSRTLGLEKTKDFGCDDVSSNDGEV</sequence>
<organism evidence="1 2">
    <name type="scientific">Candidatus Uhrbacteria bacterium GW2011_GWD2_52_7</name>
    <dbReference type="NCBI Taxonomy" id="1618989"/>
    <lineage>
        <taxon>Bacteria</taxon>
        <taxon>Candidatus Uhriibacteriota</taxon>
    </lineage>
</organism>
<accession>A0A0G1XCX2</accession>
<dbReference type="Proteomes" id="UP000034846">
    <property type="component" value="Unassembled WGS sequence"/>
</dbReference>
<protein>
    <submittedName>
        <fullName evidence="1">Uncharacterized protein</fullName>
    </submittedName>
</protein>